<evidence type="ECO:0000313" key="2">
    <source>
        <dbReference type="EMBL" id="MFC4243419.1"/>
    </source>
</evidence>
<name>A0ABV8Q7U4_9MICO</name>
<organism evidence="2 3">
    <name type="scientific">Gryllotalpicola reticulitermitis</name>
    <dbReference type="NCBI Taxonomy" id="1184153"/>
    <lineage>
        <taxon>Bacteria</taxon>
        <taxon>Bacillati</taxon>
        <taxon>Actinomycetota</taxon>
        <taxon>Actinomycetes</taxon>
        <taxon>Micrococcales</taxon>
        <taxon>Microbacteriaceae</taxon>
        <taxon>Gryllotalpicola</taxon>
    </lineage>
</organism>
<feature type="signal peptide" evidence="1">
    <location>
        <begin position="1"/>
        <end position="33"/>
    </location>
</feature>
<dbReference type="RefSeq" id="WP_390228455.1">
    <property type="nucleotide sequence ID" value="NZ_JBHSCN010000005.1"/>
</dbReference>
<dbReference type="SUPFAM" id="SSF51445">
    <property type="entry name" value="(Trans)glycosidases"/>
    <property type="match status" value="1"/>
</dbReference>
<comment type="caution">
    <text evidence="2">The sequence shown here is derived from an EMBL/GenBank/DDBJ whole genome shotgun (WGS) entry which is preliminary data.</text>
</comment>
<gene>
    <name evidence="2" type="ORF">ACFOYW_08540</name>
</gene>
<evidence type="ECO:0008006" key="4">
    <source>
        <dbReference type="Google" id="ProtNLM"/>
    </source>
</evidence>
<dbReference type="EMBL" id="JBHSCN010000005">
    <property type="protein sequence ID" value="MFC4243419.1"/>
    <property type="molecule type" value="Genomic_DNA"/>
</dbReference>
<feature type="chain" id="PRO_5045456162" description="Glycosyl hydrolase catalytic core" evidence="1">
    <location>
        <begin position="34"/>
        <end position="433"/>
    </location>
</feature>
<accession>A0ABV8Q7U4</accession>
<dbReference type="Gene3D" id="3.20.20.80">
    <property type="entry name" value="Glycosidases"/>
    <property type="match status" value="1"/>
</dbReference>
<keyword evidence="3" id="KW-1185">Reference proteome</keyword>
<reference evidence="3" key="1">
    <citation type="journal article" date="2019" name="Int. J. Syst. Evol. Microbiol.">
        <title>The Global Catalogue of Microorganisms (GCM) 10K type strain sequencing project: providing services to taxonomists for standard genome sequencing and annotation.</title>
        <authorList>
            <consortium name="The Broad Institute Genomics Platform"/>
            <consortium name="The Broad Institute Genome Sequencing Center for Infectious Disease"/>
            <person name="Wu L."/>
            <person name="Ma J."/>
        </authorList>
    </citation>
    <scope>NUCLEOTIDE SEQUENCE [LARGE SCALE GENOMIC DNA]</scope>
    <source>
        <strain evidence="3">CGMCC 1.10363</strain>
    </source>
</reference>
<keyword evidence="1" id="KW-0732">Signal</keyword>
<dbReference type="Proteomes" id="UP001595900">
    <property type="component" value="Unassembled WGS sequence"/>
</dbReference>
<evidence type="ECO:0000256" key="1">
    <source>
        <dbReference type="SAM" id="SignalP"/>
    </source>
</evidence>
<proteinExistence type="predicted"/>
<evidence type="ECO:0000313" key="3">
    <source>
        <dbReference type="Proteomes" id="UP001595900"/>
    </source>
</evidence>
<dbReference type="InterPro" id="IPR017853">
    <property type="entry name" value="GH"/>
</dbReference>
<sequence>MTKRHGRNARRTATTIAVTAALGALVVASPVLAATPGKTSPEAAPTAAPASQSAESTTAFLASLGVNTHLDFGASIVPAYGNVKNVEKAIDYLGVGNLRDSAQGPDCATNWAAVARATGAKFDDYIGEDSPYNMYFDLGCMPGLANEHLLNFVEGGNEEDDAYPAGLGNTIAITAQLQQQVHATAQSLGLPAINMSFGAGWTAANDWHGDYDKVGDLSAYADYGNAHDYPVPGATADSTIQQLNGDAHLAAASRQVMITEFGYDTNVTDSATAAKGTLDAALDAAKDGDAKIYYYSLFDDTSGDFGLMNADATPKPAGLALHDLTTLLGTGTHTAHPSTRGLSYSVQGTQSADNQLLLQGADGSYWLALWDETDAAHDVTVNLGCTPASVSTFDPLTGTRPIQSVHGRASIDVTIPDHPVLLHIDHPAASGHC</sequence>
<protein>
    <recommendedName>
        <fullName evidence="4">Glycosyl hydrolase catalytic core</fullName>
    </recommendedName>
</protein>